<evidence type="ECO:0000313" key="2">
    <source>
        <dbReference type="EMBL" id="SDZ74290.1"/>
    </source>
</evidence>
<accession>A0A1H3VHR6</accession>
<gene>
    <name evidence="2" type="ORF">SAMN05660964_00088</name>
</gene>
<organism evidence="2 3">
    <name type="scientific">Thiothrix caldifontis</name>
    <dbReference type="NCBI Taxonomy" id="525918"/>
    <lineage>
        <taxon>Bacteria</taxon>
        <taxon>Pseudomonadati</taxon>
        <taxon>Pseudomonadota</taxon>
        <taxon>Gammaproteobacteria</taxon>
        <taxon>Thiotrichales</taxon>
        <taxon>Thiotrichaceae</taxon>
        <taxon>Thiothrix</taxon>
    </lineage>
</organism>
<dbReference type="RefSeq" id="WP_093064268.1">
    <property type="nucleotide sequence ID" value="NZ_FNQP01000001.1"/>
</dbReference>
<dbReference type="CDD" id="cd04196">
    <property type="entry name" value="GT_2_like_d"/>
    <property type="match status" value="1"/>
</dbReference>
<feature type="domain" description="Glycosyltransferase 2-like" evidence="1">
    <location>
        <begin position="8"/>
        <end position="117"/>
    </location>
</feature>
<dbReference type="STRING" id="525918.SAMN05660964_00088"/>
<sequence length="300" mass="34487">MDSVRVQILLSTWNGERWLPELLASLERQTFQDWQLLIRDDGSTDQTLRILLKWQAAYPEKLAGLLLDGSHLGSKLSFSRLVEASTAPCLMFCDQDDVWFPEKVELQYTALRRLEAQYGEESPLLVHSDLVVVDQGRVLQTVSFWDYRGFEVNQRKQAYLLNNVVTGCATAFNRAAAQLAFPLPVYAMEHDRWLALVCAWFGQIQPLPHPLLLYRQHEDNEIGAEPATVNGLSERVEAWSQQADVFLHRFGEQLDAEDYKLVEAVAGLRHLRGWKRRQHILHHRLFKQGVLNNVALLLFA</sequence>
<protein>
    <submittedName>
        <fullName evidence="2">Glycosyl transferase family 2</fullName>
    </submittedName>
</protein>
<dbReference type="Pfam" id="PF00535">
    <property type="entry name" value="Glycos_transf_2"/>
    <property type="match status" value="1"/>
</dbReference>
<dbReference type="GO" id="GO:0016758">
    <property type="term" value="F:hexosyltransferase activity"/>
    <property type="evidence" value="ECO:0007669"/>
    <property type="project" value="UniProtKB-ARBA"/>
</dbReference>
<keyword evidence="3" id="KW-1185">Reference proteome</keyword>
<proteinExistence type="predicted"/>
<dbReference type="Proteomes" id="UP000199397">
    <property type="component" value="Unassembled WGS sequence"/>
</dbReference>
<dbReference type="Gene3D" id="3.90.550.10">
    <property type="entry name" value="Spore Coat Polysaccharide Biosynthesis Protein SpsA, Chain A"/>
    <property type="match status" value="1"/>
</dbReference>
<dbReference type="InterPro" id="IPR029044">
    <property type="entry name" value="Nucleotide-diphossugar_trans"/>
</dbReference>
<dbReference type="SUPFAM" id="SSF53448">
    <property type="entry name" value="Nucleotide-diphospho-sugar transferases"/>
    <property type="match status" value="1"/>
</dbReference>
<dbReference type="PANTHER" id="PTHR22916">
    <property type="entry name" value="GLYCOSYLTRANSFERASE"/>
    <property type="match status" value="1"/>
</dbReference>
<reference evidence="2 3" key="1">
    <citation type="submission" date="2016-10" db="EMBL/GenBank/DDBJ databases">
        <authorList>
            <person name="de Groot N.N."/>
        </authorList>
    </citation>
    <scope>NUCLEOTIDE SEQUENCE [LARGE SCALE GENOMIC DNA]</scope>
    <source>
        <strain evidence="2 3">DSM 21228</strain>
    </source>
</reference>
<dbReference type="PANTHER" id="PTHR22916:SF3">
    <property type="entry name" value="UDP-GLCNAC:BETAGAL BETA-1,3-N-ACETYLGLUCOSAMINYLTRANSFERASE-LIKE PROTEIN 1"/>
    <property type="match status" value="1"/>
</dbReference>
<dbReference type="InterPro" id="IPR001173">
    <property type="entry name" value="Glyco_trans_2-like"/>
</dbReference>
<keyword evidence="2" id="KW-0808">Transferase</keyword>
<evidence type="ECO:0000313" key="3">
    <source>
        <dbReference type="Proteomes" id="UP000199397"/>
    </source>
</evidence>
<dbReference type="OrthoDB" id="9802649at2"/>
<dbReference type="AlphaFoldDB" id="A0A1H3VHR6"/>
<name>A0A1H3VHR6_9GAMM</name>
<evidence type="ECO:0000259" key="1">
    <source>
        <dbReference type="Pfam" id="PF00535"/>
    </source>
</evidence>
<dbReference type="EMBL" id="FNQP01000001">
    <property type="protein sequence ID" value="SDZ74290.1"/>
    <property type="molecule type" value="Genomic_DNA"/>
</dbReference>